<dbReference type="GO" id="GO:0004930">
    <property type="term" value="F:G protein-coupled receptor activity"/>
    <property type="evidence" value="ECO:0007669"/>
    <property type="project" value="UniProtKB-KW"/>
</dbReference>
<sequence length="481" mass="55269">MTDTHWMVCLQKIFYPFLAIIGIPSNIVTILVFWKRNCMLSTSSRYYLMAMSVADTMVLILIVIFELIVKYYIPEPFWFKNPWCTIRDFFSYGAYNTSVWLVVAFTVERFISINTLKLKARICTPRGALYVISAVFLCSHICAIPYFWTNESKADNNTGKIECVYSTEVPSFYVKGLVWFQTTLAYIIPYIIIFTLNGLTLRQIYRSNKVYNGMIESSQRYRTTTHFRAQKRKSVVLLVTVSMTFAYLCTTRFITQIILRTSFYGIDRNDYTESINVAADIGTMLDLTNAAVNMYLYACTQARFRQEVVSCAKAILLPWKHKKHPEAVFQIDSVLQTPTKRITEMSGDSIPAGGTLKHGETYHKIPDLTKVGRPPWTQPVDAPGVRPRLPTALGVLPVPGYPTRKHLPRKNRRRKRRDLQGFETDQEIEVTTLSTEELMPEELTPSTEEPRKRKGPTTTRNDEGYTQTRRSRLADSEAAKC</sequence>
<dbReference type="PANTHER" id="PTHR46272">
    <property type="entry name" value="G_PROTEIN_RECEP_F1_2 DOMAIN-CONTAINING PROTEIN"/>
    <property type="match status" value="1"/>
</dbReference>
<evidence type="ECO:0000256" key="4">
    <source>
        <dbReference type="ARBA" id="ARBA00022989"/>
    </source>
</evidence>
<evidence type="ECO:0000256" key="1">
    <source>
        <dbReference type="ARBA" id="ARBA00004651"/>
    </source>
</evidence>
<keyword evidence="7 9" id="KW-0675">Receptor</keyword>
<dbReference type="InterPro" id="IPR017452">
    <property type="entry name" value="GPCR_Rhodpsn_7TM"/>
</dbReference>
<keyword evidence="3 9" id="KW-0812">Transmembrane</keyword>
<dbReference type="Proteomes" id="UP001066276">
    <property type="component" value="Chromosome 6"/>
</dbReference>
<keyword evidence="14" id="KW-1185">Reference proteome</keyword>
<keyword evidence="6 11" id="KW-0472">Membrane</keyword>
<feature type="transmembrane region" description="Helical" evidence="11">
    <location>
        <begin position="128"/>
        <end position="148"/>
    </location>
</feature>
<dbReference type="Gene3D" id="1.20.1070.10">
    <property type="entry name" value="Rhodopsin 7-helix transmembrane proteins"/>
    <property type="match status" value="1"/>
</dbReference>
<feature type="transmembrane region" description="Helical" evidence="11">
    <location>
        <begin position="235"/>
        <end position="254"/>
    </location>
</feature>
<dbReference type="GO" id="GO:0005886">
    <property type="term" value="C:plasma membrane"/>
    <property type="evidence" value="ECO:0007669"/>
    <property type="project" value="UniProtKB-SubCell"/>
</dbReference>
<feature type="transmembrane region" description="Helical" evidence="11">
    <location>
        <begin position="178"/>
        <end position="199"/>
    </location>
</feature>
<comment type="subcellular location">
    <subcellularLocation>
        <location evidence="1">Cell membrane</location>
        <topology evidence="1">Multi-pass membrane protein</topology>
    </subcellularLocation>
</comment>
<evidence type="ECO:0000256" key="8">
    <source>
        <dbReference type="ARBA" id="ARBA00023224"/>
    </source>
</evidence>
<feature type="transmembrane region" description="Helical" evidence="11">
    <location>
        <begin position="13"/>
        <end position="34"/>
    </location>
</feature>
<evidence type="ECO:0000313" key="13">
    <source>
        <dbReference type="EMBL" id="KAJ1139564.1"/>
    </source>
</evidence>
<feature type="compositionally biased region" description="Basic and acidic residues" evidence="10">
    <location>
        <begin position="472"/>
        <end position="481"/>
    </location>
</feature>
<dbReference type="EMBL" id="JANPWB010000010">
    <property type="protein sequence ID" value="KAJ1139564.1"/>
    <property type="molecule type" value="Genomic_DNA"/>
</dbReference>
<dbReference type="AlphaFoldDB" id="A0AAV7QKH9"/>
<evidence type="ECO:0000256" key="9">
    <source>
        <dbReference type="RuleBase" id="RU000688"/>
    </source>
</evidence>
<accession>A0AAV7QKH9</accession>
<evidence type="ECO:0000256" key="7">
    <source>
        <dbReference type="ARBA" id="ARBA00023170"/>
    </source>
</evidence>
<dbReference type="PRINTS" id="PR00237">
    <property type="entry name" value="GPCRRHODOPSN"/>
</dbReference>
<evidence type="ECO:0000256" key="11">
    <source>
        <dbReference type="SAM" id="Phobius"/>
    </source>
</evidence>
<protein>
    <recommendedName>
        <fullName evidence="12">G-protein coupled receptors family 1 profile domain-containing protein</fullName>
    </recommendedName>
</protein>
<dbReference type="PANTHER" id="PTHR46272:SF5">
    <property type="entry name" value="G-PROTEIN COUPLED RECEPTORS FAMILY 1 PROFILE DOMAIN-CONTAINING PROTEIN"/>
    <property type="match status" value="1"/>
</dbReference>
<proteinExistence type="inferred from homology"/>
<feature type="transmembrane region" description="Helical" evidence="11">
    <location>
        <begin position="46"/>
        <end position="69"/>
    </location>
</feature>
<keyword evidence="2" id="KW-1003">Cell membrane</keyword>
<dbReference type="PROSITE" id="PS50262">
    <property type="entry name" value="G_PROTEIN_RECEP_F1_2"/>
    <property type="match status" value="1"/>
</dbReference>
<feature type="compositionally biased region" description="Polar residues" evidence="10">
    <location>
        <begin position="456"/>
        <end position="468"/>
    </location>
</feature>
<keyword evidence="5 9" id="KW-0297">G-protein coupled receptor</keyword>
<comment type="similarity">
    <text evidence="9">Belongs to the G-protein coupled receptor 1 family.</text>
</comment>
<dbReference type="Pfam" id="PF00001">
    <property type="entry name" value="7tm_1"/>
    <property type="match status" value="1"/>
</dbReference>
<dbReference type="InterPro" id="IPR000276">
    <property type="entry name" value="GPCR_Rhodpsn"/>
</dbReference>
<feature type="compositionally biased region" description="Basic residues" evidence="10">
    <location>
        <begin position="403"/>
        <end position="417"/>
    </location>
</feature>
<feature type="transmembrane region" description="Helical" evidence="11">
    <location>
        <begin position="89"/>
        <end position="107"/>
    </location>
</feature>
<name>A0AAV7QKH9_PLEWA</name>
<organism evidence="13 14">
    <name type="scientific">Pleurodeles waltl</name>
    <name type="common">Iberian ribbed newt</name>
    <dbReference type="NCBI Taxonomy" id="8319"/>
    <lineage>
        <taxon>Eukaryota</taxon>
        <taxon>Metazoa</taxon>
        <taxon>Chordata</taxon>
        <taxon>Craniata</taxon>
        <taxon>Vertebrata</taxon>
        <taxon>Euteleostomi</taxon>
        <taxon>Amphibia</taxon>
        <taxon>Batrachia</taxon>
        <taxon>Caudata</taxon>
        <taxon>Salamandroidea</taxon>
        <taxon>Salamandridae</taxon>
        <taxon>Pleurodelinae</taxon>
        <taxon>Pleurodeles</taxon>
    </lineage>
</organism>
<evidence type="ECO:0000313" key="14">
    <source>
        <dbReference type="Proteomes" id="UP001066276"/>
    </source>
</evidence>
<keyword evidence="4 11" id="KW-1133">Transmembrane helix</keyword>
<comment type="caution">
    <text evidence="13">The sequence shown here is derived from an EMBL/GenBank/DDBJ whole genome shotgun (WGS) entry which is preliminary data.</text>
</comment>
<feature type="domain" description="G-protein coupled receptors family 1 profile" evidence="12">
    <location>
        <begin position="25"/>
        <end position="297"/>
    </location>
</feature>
<evidence type="ECO:0000256" key="10">
    <source>
        <dbReference type="SAM" id="MobiDB-lite"/>
    </source>
</evidence>
<feature type="region of interest" description="Disordered" evidence="10">
    <location>
        <begin position="398"/>
        <end position="481"/>
    </location>
</feature>
<evidence type="ECO:0000256" key="5">
    <source>
        <dbReference type="ARBA" id="ARBA00023040"/>
    </source>
</evidence>
<reference evidence="13" key="1">
    <citation type="journal article" date="2022" name="bioRxiv">
        <title>Sequencing and chromosome-scale assembly of the giantPleurodeles waltlgenome.</title>
        <authorList>
            <person name="Brown T."/>
            <person name="Elewa A."/>
            <person name="Iarovenko S."/>
            <person name="Subramanian E."/>
            <person name="Araus A.J."/>
            <person name="Petzold A."/>
            <person name="Susuki M."/>
            <person name="Suzuki K.-i.T."/>
            <person name="Hayashi T."/>
            <person name="Toyoda A."/>
            <person name="Oliveira C."/>
            <person name="Osipova E."/>
            <person name="Leigh N.D."/>
            <person name="Simon A."/>
            <person name="Yun M.H."/>
        </authorList>
    </citation>
    <scope>NUCLEOTIDE SEQUENCE</scope>
    <source>
        <strain evidence="13">20211129_DDA</strain>
        <tissue evidence="13">Liver</tissue>
    </source>
</reference>
<dbReference type="PROSITE" id="PS00237">
    <property type="entry name" value="G_PROTEIN_RECEP_F1_1"/>
    <property type="match status" value="1"/>
</dbReference>
<gene>
    <name evidence="13" type="ORF">NDU88_005933</name>
</gene>
<dbReference type="SUPFAM" id="SSF81321">
    <property type="entry name" value="Family A G protein-coupled receptor-like"/>
    <property type="match status" value="1"/>
</dbReference>
<keyword evidence="8 9" id="KW-0807">Transducer</keyword>
<dbReference type="CDD" id="cd14978">
    <property type="entry name" value="7tmA_FMRFamide_R-like"/>
    <property type="match status" value="1"/>
</dbReference>
<dbReference type="InterPro" id="IPR052477">
    <property type="entry name" value="Orphan_GPCR1"/>
</dbReference>
<evidence type="ECO:0000256" key="6">
    <source>
        <dbReference type="ARBA" id="ARBA00023136"/>
    </source>
</evidence>
<evidence type="ECO:0000256" key="2">
    <source>
        <dbReference type="ARBA" id="ARBA00022475"/>
    </source>
</evidence>
<evidence type="ECO:0000256" key="3">
    <source>
        <dbReference type="ARBA" id="ARBA00022692"/>
    </source>
</evidence>
<evidence type="ECO:0000259" key="12">
    <source>
        <dbReference type="PROSITE" id="PS50262"/>
    </source>
</evidence>